<reference evidence="5" key="1">
    <citation type="submission" date="2022-01" db="EMBL/GenBank/DDBJ databases">
        <authorList>
            <person name="King R."/>
        </authorList>
    </citation>
    <scope>NUCLEOTIDE SEQUENCE</scope>
</reference>
<dbReference type="OrthoDB" id="4869960at2759"/>
<name>A0A9P0DST1_PHACE</name>
<accession>A0A9P0DST1</accession>
<feature type="compositionally biased region" description="Low complexity" evidence="4">
    <location>
        <begin position="54"/>
        <end position="71"/>
    </location>
</feature>
<dbReference type="Gene3D" id="2.130.10.10">
    <property type="entry name" value="YVTN repeat-like/Quinoprotein amine dehydrogenase"/>
    <property type="match status" value="1"/>
</dbReference>
<evidence type="ECO:0000256" key="3">
    <source>
        <dbReference type="PROSITE-ProRule" id="PRU00221"/>
    </source>
</evidence>
<dbReference type="PANTHER" id="PTHR15574:SF21">
    <property type="entry name" value="DDB1- AND CUL4-ASSOCIATED FACTOR 8"/>
    <property type="match status" value="1"/>
</dbReference>
<dbReference type="GO" id="GO:0005737">
    <property type="term" value="C:cytoplasm"/>
    <property type="evidence" value="ECO:0007669"/>
    <property type="project" value="TreeGrafter"/>
</dbReference>
<reference evidence="5" key="2">
    <citation type="submission" date="2022-10" db="EMBL/GenBank/DDBJ databases">
        <authorList>
            <consortium name="ENA_rothamsted_submissions"/>
            <consortium name="culmorum"/>
            <person name="King R."/>
        </authorList>
    </citation>
    <scope>NUCLEOTIDE SEQUENCE</scope>
</reference>
<keyword evidence="6" id="KW-1185">Reference proteome</keyword>
<proteinExistence type="predicted"/>
<dbReference type="SMART" id="SM00320">
    <property type="entry name" value="WD40"/>
    <property type="match status" value="7"/>
</dbReference>
<feature type="compositionally biased region" description="Acidic residues" evidence="4">
    <location>
        <begin position="1"/>
        <end position="11"/>
    </location>
</feature>
<keyword evidence="2" id="KW-0677">Repeat</keyword>
<dbReference type="GO" id="GO:0080008">
    <property type="term" value="C:Cul4-RING E3 ubiquitin ligase complex"/>
    <property type="evidence" value="ECO:0007669"/>
    <property type="project" value="TreeGrafter"/>
</dbReference>
<feature type="compositionally biased region" description="Acidic residues" evidence="4">
    <location>
        <begin position="107"/>
        <end position="116"/>
    </location>
</feature>
<gene>
    <name evidence="5" type="ORF">PHAECO_LOCUS10614</name>
</gene>
<dbReference type="InterPro" id="IPR045151">
    <property type="entry name" value="DCAF8"/>
</dbReference>
<feature type="region of interest" description="Disordered" evidence="4">
    <location>
        <begin position="583"/>
        <end position="615"/>
    </location>
</feature>
<organism evidence="5 6">
    <name type="scientific">Phaedon cochleariae</name>
    <name type="common">Mustard beetle</name>
    <dbReference type="NCBI Taxonomy" id="80249"/>
    <lineage>
        <taxon>Eukaryota</taxon>
        <taxon>Metazoa</taxon>
        <taxon>Ecdysozoa</taxon>
        <taxon>Arthropoda</taxon>
        <taxon>Hexapoda</taxon>
        <taxon>Insecta</taxon>
        <taxon>Pterygota</taxon>
        <taxon>Neoptera</taxon>
        <taxon>Endopterygota</taxon>
        <taxon>Coleoptera</taxon>
        <taxon>Polyphaga</taxon>
        <taxon>Cucujiformia</taxon>
        <taxon>Chrysomeloidea</taxon>
        <taxon>Chrysomelidae</taxon>
        <taxon>Chrysomelinae</taxon>
        <taxon>Chrysomelini</taxon>
        <taxon>Phaedon</taxon>
    </lineage>
</organism>
<evidence type="ECO:0000256" key="4">
    <source>
        <dbReference type="SAM" id="MobiDB-lite"/>
    </source>
</evidence>
<evidence type="ECO:0008006" key="7">
    <source>
        <dbReference type="Google" id="ProtNLM"/>
    </source>
</evidence>
<dbReference type="InterPro" id="IPR001680">
    <property type="entry name" value="WD40_rpt"/>
</dbReference>
<dbReference type="Pfam" id="PF00400">
    <property type="entry name" value="WD40"/>
    <property type="match status" value="2"/>
</dbReference>
<dbReference type="AlphaFoldDB" id="A0A9P0DST1"/>
<dbReference type="InterPro" id="IPR036322">
    <property type="entry name" value="WD40_repeat_dom_sf"/>
</dbReference>
<feature type="region of interest" description="Disordered" evidence="4">
    <location>
        <begin position="1"/>
        <end position="151"/>
    </location>
</feature>
<keyword evidence="1 3" id="KW-0853">WD repeat</keyword>
<feature type="compositionally biased region" description="Basic and acidic residues" evidence="4">
    <location>
        <begin position="12"/>
        <end position="26"/>
    </location>
</feature>
<feature type="compositionally biased region" description="Low complexity" evidence="4">
    <location>
        <begin position="31"/>
        <end position="43"/>
    </location>
</feature>
<dbReference type="PROSITE" id="PS50082">
    <property type="entry name" value="WD_REPEATS_2"/>
    <property type="match status" value="1"/>
</dbReference>
<dbReference type="PROSITE" id="PS50294">
    <property type="entry name" value="WD_REPEATS_REGION"/>
    <property type="match status" value="1"/>
</dbReference>
<feature type="compositionally biased region" description="Polar residues" evidence="4">
    <location>
        <begin position="122"/>
        <end position="133"/>
    </location>
</feature>
<evidence type="ECO:0000256" key="1">
    <source>
        <dbReference type="ARBA" id="ARBA00022574"/>
    </source>
</evidence>
<evidence type="ECO:0000313" key="6">
    <source>
        <dbReference type="Proteomes" id="UP001153737"/>
    </source>
</evidence>
<dbReference type="InterPro" id="IPR015943">
    <property type="entry name" value="WD40/YVTN_repeat-like_dom_sf"/>
</dbReference>
<evidence type="ECO:0000313" key="5">
    <source>
        <dbReference type="EMBL" id="CAH1173594.1"/>
    </source>
</evidence>
<evidence type="ECO:0000256" key="2">
    <source>
        <dbReference type="ARBA" id="ARBA00022737"/>
    </source>
</evidence>
<protein>
    <recommendedName>
        <fullName evidence="7">DDB1-and CUL4-associated factor 8</fullName>
    </recommendedName>
</protein>
<feature type="compositionally biased region" description="Low complexity" evidence="4">
    <location>
        <begin position="584"/>
        <end position="601"/>
    </location>
</feature>
<dbReference type="Proteomes" id="UP001153737">
    <property type="component" value="Chromosome 6"/>
</dbReference>
<sequence>MDENMSDDDNREDPSDGRENPKRMKTEGGSLEESSSSSNSTEQESSRVLDNILNVNSTSSASNGTSGTDSGFPRTRMSANRNYRHRSSSDPVLDNASSSEVVAAENPVEETEDEDERLANFFNYSSPGSSDSTVIHDTDTESDEEDHPVMKKEKPKHNWFVVPEIVNRQIGFSSKLKSNDLFQRRCYGSLHCVQRLELMYKLEEHEGCVNSLDFHPNGDLLASGSDDCKVVVWDWKIGKCLLKYDSKHRVNVFQSKFLNLSGDLHIATCAKDGHVRVAQVSPDDGVRDNRKLGSHKGPCHKLAVLAEQPHVILSAGEDGLVLSHDVRKNKPERIVTLDNDQEIALYSIHANPLKTMEFCVSGRDSLVRVYDQRKSGRPLATYHPFENGEPKNSFSGPHITCAVYNHDGTEILASYNDADVYLFDVTGRPGEFKHRYQGHRNSATIKGVNFFGPKSEYIVSGSDCGNVYFWDKNTEAIVQWMLADDNGVVNVLEPHPQLPFICTSGLDWDVKVWVPSCESEPEMLGLSDTVRNNAKDMTNLMGTADINESQMLWMLWRHMRSTNRARRDVTADDDNILFHINTMSGSSTSSMSSPSDSQSNSDDNDIDGPTGCSTS</sequence>
<dbReference type="PANTHER" id="PTHR15574">
    <property type="entry name" value="WD REPEAT DOMAIN-CONTAINING FAMILY"/>
    <property type="match status" value="1"/>
</dbReference>
<feature type="repeat" description="WD" evidence="3">
    <location>
        <begin position="202"/>
        <end position="243"/>
    </location>
</feature>
<dbReference type="SUPFAM" id="SSF50978">
    <property type="entry name" value="WD40 repeat-like"/>
    <property type="match status" value="1"/>
</dbReference>
<dbReference type="EMBL" id="OU896712">
    <property type="protein sequence ID" value="CAH1173594.1"/>
    <property type="molecule type" value="Genomic_DNA"/>
</dbReference>